<feature type="compositionally biased region" description="Low complexity" evidence="3">
    <location>
        <begin position="1674"/>
        <end position="1715"/>
    </location>
</feature>
<dbReference type="GO" id="GO:0004672">
    <property type="term" value="F:protein kinase activity"/>
    <property type="evidence" value="ECO:0007669"/>
    <property type="project" value="InterPro"/>
</dbReference>
<sequence length="1814" mass="203242">MAKAAESENTSLLEKLLIKVSSFHQQLPDDLFKWGQTMLNSTLLKSTQFGNRHVVSLLIKFGANNYKECIDSSRQNNHITAFLKICQAILDEEEDVIDILLARNDEAVENYDKYSELIIFRIILAPLLQNGKINISTAINVAMTSGKLSMAGRILQHVSHHPSSGIVDWHDLELSYIDPHWLQGHGVNSFTYVGLSSNLLKCIPEQILRFNNLQKVQMHHNRITDIPHELFSLPRIKDIDLSFNLISALPSSIHSNVANSLQSLNLSNNNLTQLPSYFKHSHLRSLDISSNLFSSVPDCLTVMAHLTTLNISSNIGIEIIPYELGNLRHLTFIGMHRLPYIKNIPTANKSSPLEFLKSRARTIQTITHYDVMVVSASNTSPHIVEAVYNAIDRQSKRKHYSCLQFDDDAQFQIFQQFMSLPSSIYVILYDIGNPSSLYSVLSHLFLYSSSPTVIIAACSTDPFINDDHVKMLEHQIKHSNWKQYRERVTIATISTDQESLIGRSNSIHSLIELIDRKGSFRRTTAIVPNSYSVLSEYTKSEATRLIEDNKAPIVSSWDMWELVRSSPHHDLAGHKELSLVTSFLQSISSILLLPANNSNERDCYVLNRQWFVRAMSGLLRNHQNLRIANGLYPVRNLCDLLHPYFSTDIPYAVYTVASLLSLAIPVTSHNILIKSMLQSANNDPIASDLSSQYQIQRLYKFESLPMSLWPRLLSHLLINMNGMINRLTEDKMGEQLLESFHNNAVNWNYWASGIIVWINATSLVYSIESINNFSLIISVANTPLGIRAMNLLSFTINTLIMNWYPQLWDTVSINGICSVCYSNDESLSLFPINDCFNSLTNARTLSCPKDHELSPVAIIPDICDEDFVMISMIKLNVNIKDMSSCLTRPPLETVFKGEYGSVPIAVKPYPPPNDRSANNPFLSFWHEITTLQYATQTDQCPYIIDPLLATTDPFSLVFSFAMFCSMEDVILEHTISVSPFLRMRIVYQLASALKTLHSLKIIHRNVCLENIIVYSLSLDEQVNIKLGGFSRSCLEMSQGLAVGEHGRFPAPEMSNYLYEYDQRADVFSFAFTSYEILTRKKLKCRKGVRFQTATGNADRPNLKPLNGLCPYFTPLLDKCWNNDPHKRPYFIEILHQFTKPMPVLTREGYCINETHEYNASAVRYNRESNGTFSCDLYICSSVLSMKDSTVLTHLSIPGFKTLNNTSLPAQCIVCMACTREYLWVSFQHNFVRVYSASSLEFIKELTFDAHVLVMAVSPDCVYLGKEDGEIQVFNLSQPSPLHGAYRTRVISYQKPIKSLQVLDDCIICCTKNSFYRVHPNTLHVLQEFLLISETGVKSAVVALDRMNNNEYLWVCFRRLQELVVFNCVKGKAIYGVNCSQVIGKDRAEVWITCIQVVLDTVWVGLNTGHILTFSAYSLTPLLLTYFKPHKENIRQLVLLQPSYWNPDVHSKFYDDESVTTDSDCGTVPFSPISGTYGGSVPSNPSLPAQNVVIPEVCSVLSCGQGVYKPIPKISEDGILLHDTDPVNGLCVLKMDGPDASGCIKLECQAQRQSRPYMANYNEALYTNVSRATSFNESHRLLPPTPSVNNEATPNELSSDVYESIVLSPKHDPELADFICITPSDVPSHLSDDTPVPSRTHSFVNHSPIVAPVSPGFQPMSPSVQPKSPGVLPASTSDPPTSPSVQPTSPSVQPKSPGVLPVSTSDPPVSPSVPLLSPKPPLSPSAHQSSDNDHDDGLPLTDSEDEGEGYVRMKSASVSQPPKAYKPLHKFLDKSRSLPPARYQPLGLLESTDSGDSIPSNPSSPAKKLTPEKKY</sequence>
<dbReference type="SUPFAM" id="SSF52058">
    <property type="entry name" value="L domain-like"/>
    <property type="match status" value="1"/>
</dbReference>
<dbReference type="eggNOG" id="KOG0619">
    <property type="taxonomic scope" value="Eukaryota"/>
</dbReference>
<dbReference type="InterPro" id="IPR001245">
    <property type="entry name" value="Ser-Thr/Tyr_kinase_cat_dom"/>
</dbReference>
<evidence type="ECO:0000313" key="5">
    <source>
        <dbReference type="EnsemblMetazoa" id="Aqu2.1.34464_001"/>
    </source>
</evidence>
<organism evidence="5">
    <name type="scientific">Amphimedon queenslandica</name>
    <name type="common">Sponge</name>
    <dbReference type="NCBI Taxonomy" id="400682"/>
    <lineage>
        <taxon>Eukaryota</taxon>
        <taxon>Metazoa</taxon>
        <taxon>Porifera</taxon>
        <taxon>Demospongiae</taxon>
        <taxon>Heteroscleromorpha</taxon>
        <taxon>Haplosclerida</taxon>
        <taxon>Niphatidae</taxon>
        <taxon>Amphimedon</taxon>
    </lineage>
</organism>
<dbReference type="eggNOG" id="KOG0192">
    <property type="taxonomic scope" value="Eukaryota"/>
</dbReference>
<dbReference type="STRING" id="400682.A0A1X7V3T2"/>
<keyword evidence="1" id="KW-0433">Leucine-rich repeat</keyword>
<dbReference type="InterPro" id="IPR036322">
    <property type="entry name" value="WD40_repeat_dom_sf"/>
</dbReference>
<accession>A0A1X7V3T2</accession>
<dbReference type="KEGG" id="aqu:100632916"/>
<feature type="compositionally biased region" description="Polar residues" evidence="3">
    <location>
        <begin position="1790"/>
        <end position="1803"/>
    </location>
</feature>
<dbReference type="Pfam" id="PF07714">
    <property type="entry name" value="PK_Tyr_Ser-Thr"/>
    <property type="match status" value="1"/>
</dbReference>
<dbReference type="InterPro" id="IPR011009">
    <property type="entry name" value="Kinase-like_dom_sf"/>
</dbReference>
<dbReference type="OrthoDB" id="660555at2759"/>
<dbReference type="Gene3D" id="3.80.10.10">
    <property type="entry name" value="Ribonuclease Inhibitor"/>
    <property type="match status" value="1"/>
</dbReference>
<dbReference type="PANTHER" id="PTHR45756:SF1">
    <property type="entry name" value="PROTEIN KINASE DOMAIN CONTAINING PROTEIN"/>
    <property type="match status" value="1"/>
</dbReference>
<feature type="domain" description="Protein kinase" evidence="4">
    <location>
        <begin position="880"/>
        <end position="1138"/>
    </location>
</feature>
<dbReference type="SUPFAM" id="SSF50978">
    <property type="entry name" value="WD40 repeat-like"/>
    <property type="match status" value="1"/>
</dbReference>
<dbReference type="Gene3D" id="1.10.510.10">
    <property type="entry name" value="Transferase(Phosphotransferase) domain 1"/>
    <property type="match status" value="1"/>
</dbReference>
<dbReference type="EnsemblMetazoa" id="Aqu2.1.34464_001">
    <property type="protein sequence ID" value="Aqu2.1.34464_001"/>
    <property type="gene ID" value="Aqu2.1.34464"/>
</dbReference>
<dbReference type="PROSITE" id="PS51450">
    <property type="entry name" value="LRR"/>
    <property type="match status" value="2"/>
</dbReference>
<gene>
    <name evidence="5" type="primary">100632916</name>
</gene>
<dbReference type="Proteomes" id="UP000007879">
    <property type="component" value="Unassembled WGS sequence"/>
</dbReference>
<evidence type="ECO:0000313" key="6">
    <source>
        <dbReference type="Proteomes" id="UP000007879"/>
    </source>
</evidence>
<reference evidence="5" key="2">
    <citation type="submission" date="2017-05" db="UniProtKB">
        <authorList>
            <consortium name="EnsemblMetazoa"/>
        </authorList>
    </citation>
    <scope>IDENTIFICATION</scope>
</reference>
<evidence type="ECO:0000256" key="1">
    <source>
        <dbReference type="ARBA" id="ARBA00022614"/>
    </source>
</evidence>
<dbReference type="SUPFAM" id="SSF56112">
    <property type="entry name" value="Protein kinase-like (PK-like)"/>
    <property type="match status" value="1"/>
</dbReference>
<dbReference type="InterPro" id="IPR001611">
    <property type="entry name" value="Leu-rich_rpt"/>
</dbReference>
<dbReference type="EnsemblMetazoa" id="XM_003385791.3">
    <property type="protein sequence ID" value="XP_003385839.2"/>
    <property type="gene ID" value="LOC100632916"/>
</dbReference>
<dbReference type="InterPro" id="IPR003591">
    <property type="entry name" value="Leu-rich_rpt_typical-subtyp"/>
</dbReference>
<proteinExistence type="predicted"/>
<dbReference type="eggNOG" id="KOG0227">
    <property type="taxonomic scope" value="Eukaryota"/>
</dbReference>
<feature type="region of interest" description="Disordered" evidence="3">
    <location>
        <begin position="1653"/>
        <end position="1814"/>
    </location>
</feature>
<dbReference type="InterPro" id="IPR053215">
    <property type="entry name" value="TKL_Ser/Thr_kinase"/>
</dbReference>
<protein>
    <recommendedName>
        <fullName evidence="4">Protein kinase domain-containing protein</fullName>
    </recommendedName>
</protein>
<dbReference type="InParanoid" id="A0A1X7V3T2"/>
<dbReference type="PROSITE" id="PS50011">
    <property type="entry name" value="PROTEIN_KINASE_DOM"/>
    <property type="match status" value="1"/>
</dbReference>
<name>A0A1X7V3T2_AMPQE</name>
<reference evidence="6" key="1">
    <citation type="journal article" date="2010" name="Nature">
        <title>The Amphimedon queenslandica genome and the evolution of animal complexity.</title>
        <authorList>
            <person name="Srivastava M."/>
            <person name="Simakov O."/>
            <person name="Chapman J."/>
            <person name="Fahey B."/>
            <person name="Gauthier M.E."/>
            <person name="Mitros T."/>
            <person name="Richards G.S."/>
            <person name="Conaco C."/>
            <person name="Dacre M."/>
            <person name="Hellsten U."/>
            <person name="Larroux C."/>
            <person name="Putnam N.H."/>
            <person name="Stanke M."/>
            <person name="Adamska M."/>
            <person name="Darling A."/>
            <person name="Degnan S.M."/>
            <person name="Oakley T.H."/>
            <person name="Plachetzki D.C."/>
            <person name="Zhai Y."/>
            <person name="Adamski M."/>
            <person name="Calcino A."/>
            <person name="Cummins S.F."/>
            <person name="Goodstein D.M."/>
            <person name="Harris C."/>
            <person name="Jackson D.J."/>
            <person name="Leys S.P."/>
            <person name="Shu S."/>
            <person name="Woodcroft B.J."/>
            <person name="Vervoort M."/>
            <person name="Kosik K.S."/>
            <person name="Manning G."/>
            <person name="Degnan B.M."/>
            <person name="Rokhsar D.S."/>
        </authorList>
    </citation>
    <scope>NUCLEOTIDE SEQUENCE [LARGE SCALE GENOMIC DNA]</scope>
</reference>
<dbReference type="SMART" id="SM00369">
    <property type="entry name" value="LRR_TYP"/>
    <property type="match status" value="3"/>
</dbReference>
<dbReference type="Gene3D" id="2.130.10.10">
    <property type="entry name" value="YVTN repeat-like/Quinoprotein amine dehydrogenase"/>
    <property type="match status" value="1"/>
</dbReference>
<keyword evidence="2" id="KW-0677">Repeat</keyword>
<dbReference type="GO" id="GO:0005524">
    <property type="term" value="F:ATP binding"/>
    <property type="evidence" value="ECO:0007669"/>
    <property type="project" value="InterPro"/>
</dbReference>
<evidence type="ECO:0000256" key="2">
    <source>
        <dbReference type="ARBA" id="ARBA00022737"/>
    </source>
</evidence>
<evidence type="ECO:0000259" key="4">
    <source>
        <dbReference type="PROSITE" id="PS50011"/>
    </source>
</evidence>
<dbReference type="InterPro" id="IPR015943">
    <property type="entry name" value="WD40/YVTN_repeat-like_dom_sf"/>
</dbReference>
<dbReference type="Pfam" id="PF13855">
    <property type="entry name" value="LRR_8"/>
    <property type="match status" value="1"/>
</dbReference>
<dbReference type="InterPro" id="IPR000719">
    <property type="entry name" value="Prot_kinase_dom"/>
</dbReference>
<keyword evidence="6" id="KW-1185">Reference proteome</keyword>
<evidence type="ECO:0000256" key="3">
    <source>
        <dbReference type="SAM" id="MobiDB-lite"/>
    </source>
</evidence>
<dbReference type="InterPro" id="IPR032675">
    <property type="entry name" value="LRR_dom_sf"/>
</dbReference>
<dbReference type="PANTHER" id="PTHR45756">
    <property type="entry name" value="PALMITOYLTRANSFERASE"/>
    <property type="match status" value="1"/>
</dbReference>